<dbReference type="Proteomes" id="UP001151287">
    <property type="component" value="Unassembled WGS sequence"/>
</dbReference>
<reference evidence="1" key="1">
    <citation type="journal article" date="2022" name="Cell">
        <title>Repeat-based holocentromeres influence genome architecture and karyotype evolution.</title>
        <authorList>
            <person name="Hofstatter P.G."/>
            <person name="Thangavel G."/>
            <person name="Lux T."/>
            <person name="Neumann P."/>
            <person name="Vondrak T."/>
            <person name="Novak P."/>
            <person name="Zhang M."/>
            <person name="Costa L."/>
            <person name="Castellani M."/>
            <person name="Scott A."/>
            <person name="Toegelov H."/>
            <person name="Fuchs J."/>
            <person name="Mata-Sucre Y."/>
            <person name="Dias Y."/>
            <person name="Vanzela A.L.L."/>
            <person name="Huettel B."/>
            <person name="Almeida C.C.S."/>
            <person name="Simkova H."/>
            <person name="Souza G."/>
            <person name="Pedrosa-Harand A."/>
            <person name="Macas J."/>
            <person name="Mayer K.F.X."/>
            <person name="Houben A."/>
            <person name="Marques A."/>
        </authorList>
    </citation>
    <scope>NUCLEOTIDE SEQUENCE</scope>
    <source>
        <strain evidence="1">RhyBre1mFocal</strain>
    </source>
</reference>
<sequence>MYLASRGRRGRSASLAVTIFLRIDLNYTARASLFFLSKAWPRVAPTRRCFIVTVGTKFSRWFCPAITSQLT</sequence>
<protein>
    <submittedName>
        <fullName evidence="1">Uncharacterized protein</fullName>
    </submittedName>
</protein>
<organism evidence="1 2">
    <name type="scientific">Rhynchospora breviuscula</name>
    <dbReference type="NCBI Taxonomy" id="2022672"/>
    <lineage>
        <taxon>Eukaryota</taxon>
        <taxon>Viridiplantae</taxon>
        <taxon>Streptophyta</taxon>
        <taxon>Embryophyta</taxon>
        <taxon>Tracheophyta</taxon>
        <taxon>Spermatophyta</taxon>
        <taxon>Magnoliopsida</taxon>
        <taxon>Liliopsida</taxon>
        <taxon>Poales</taxon>
        <taxon>Cyperaceae</taxon>
        <taxon>Cyperoideae</taxon>
        <taxon>Rhynchosporeae</taxon>
        <taxon>Rhynchospora</taxon>
    </lineage>
</organism>
<dbReference type="AlphaFoldDB" id="A0A9Q0C4I4"/>
<name>A0A9Q0C4I4_9POAL</name>
<accession>A0A9Q0C4I4</accession>
<dbReference type="EMBL" id="JAMQYH010000005">
    <property type="protein sequence ID" value="KAJ1687167.1"/>
    <property type="molecule type" value="Genomic_DNA"/>
</dbReference>
<gene>
    <name evidence="1" type="ORF">LUZ63_018557</name>
</gene>
<keyword evidence="2" id="KW-1185">Reference proteome</keyword>
<evidence type="ECO:0000313" key="2">
    <source>
        <dbReference type="Proteomes" id="UP001151287"/>
    </source>
</evidence>
<evidence type="ECO:0000313" key="1">
    <source>
        <dbReference type="EMBL" id="KAJ1687167.1"/>
    </source>
</evidence>
<comment type="caution">
    <text evidence="1">The sequence shown here is derived from an EMBL/GenBank/DDBJ whole genome shotgun (WGS) entry which is preliminary data.</text>
</comment>
<proteinExistence type="predicted"/>